<dbReference type="HAMAP" id="MF_00161">
    <property type="entry name" value="LspA"/>
    <property type="match status" value="1"/>
</dbReference>
<dbReference type="UniPathway" id="UPA00665"/>
<keyword evidence="8 9" id="KW-0472">Membrane</keyword>
<evidence type="ECO:0000256" key="1">
    <source>
        <dbReference type="ARBA" id="ARBA00006139"/>
    </source>
</evidence>
<comment type="caution">
    <text evidence="9">Lacks conserved residue(s) required for the propagation of feature annotation.</text>
</comment>
<comment type="pathway">
    <text evidence="9">Protein modification; lipoprotein biosynthesis (signal peptide cleavage).</text>
</comment>
<comment type="catalytic activity">
    <reaction evidence="9 10">
        <text>Release of signal peptides from bacterial membrane prolipoproteins. Hydrolyzes -Xaa-Yaa-Zaa-|-(S,diacylglyceryl)Cys-, in which Xaa is hydrophobic (preferably Leu), and Yaa (Ala or Ser) and Zaa (Gly or Ala) have small, neutral side chains.</text>
        <dbReference type="EC" id="3.4.23.36"/>
    </reaction>
</comment>
<organism evidence="12 13">
    <name type="scientific">Alsobacter soli</name>
    <dbReference type="NCBI Taxonomy" id="2109933"/>
    <lineage>
        <taxon>Bacteria</taxon>
        <taxon>Pseudomonadati</taxon>
        <taxon>Pseudomonadota</taxon>
        <taxon>Alphaproteobacteria</taxon>
        <taxon>Hyphomicrobiales</taxon>
        <taxon>Alsobacteraceae</taxon>
        <taxon>Alsobacter</taxon>
    </lineage>
</organism>
<dbReference type="EC" id="3.4.23.36" evidence="9"/>
<accession>A0A2T1HSG6</accession>
<evidence type="ECO:0000256" key="10">
    <source>
        <dbReference type="RuleBase" id="RU000594"/>
    </source>
</evidence>
<feature type="transmembrane region" description="Helical" evidence="9">
    <location>
        <begin position="129"/>
        <end position="149"/>
    </location>
</feature>
<dbReference type="Proteomes" id="UP000239772">
    <property type="component" value="Unassembled WGS sequence"/>
</dbReference>
<feature type="active site" evidence="9">
    <location>
        <position position="119"/>
    </location>
</feature>
<gene>
    <name evidence="9" type="primary">lspA</name>
    <name evidence="12" type="ORF">SLNSH_12555</name>
</gene>
<dbReference type="GO" id="GO:0004190">
    <property type="term" value="F:aspartic-type endopeptidase activity"/>
    <property type="evidence" value="ECO:0007669"/>
    <property type="project" value="UniProtKB-UniRule"/>
</dbReference>
<feature type="transmembrane region" description="Helical" evidence="9">
    <location>
        <begin position="92"/>
        <end position="109"/>
    </location>
</feature>
<dbReference type="PANTHER" id="PTHR33695:SF1">
    <property type="entry name" value="LIPOPROTEIN SIGNAL PEPTIDASE"/>
    <property type="match status" value="1"/>
</dbReference>
<dbReference type="InterPro" id="IPR001872">
    <property type="entry name" value="Peptidase_A8"/>
</dbReference>
<dbReference type="GO" id="GO:0005886">
    <property type="term" value="C:plasma membrane"/>
    <property type="evidence" value="ECO:0007669"/>
    <property type="project" value="UniProtKB-SubCell"/>
</dbReference>
<dbReference type="GO" id="GO:0006508">
    <property type="term" value="P:proteolysis"/>
    <property type="evidence" value="ECO:0007669"/>
    <property type="project" value="UniProtKB-KW"/>
</dbReference>
<comment type="similarity">
    <text evidence="1 9 11">Belongs to the peptidase A8 family.</text>
</comment>
<dbReference type="EMBL" id="PVZS01000012">
    <property type="protein sequence ID" value="PSC04603.1"/>
    <property type="molecule type" value="Genomic_DNA"/>
</dbReference>
<dbReference type="PRINTS" id="PR00781">
    <property type="entry name" value="LIPOSIGPTASE"/>
</dbReference>
<keyword evidence="6 9" id="KW-0378">Hydrolase</keyword>
<dbReference type="Pfam" id="PF01252">
    <property type="entry name" value="Peptidase_A8"/>
    <property type="match status" value="1"/>
</dbReference>
<keyword evidence="5 9" id="KW-0064">Aspartyl protease</keyword>
<dbReference type="PROSITE" id="PS00855">
    <property type="entry name" value="SPASE_II"/>
    <property type="match status" value="1"/>
</dbReference>
<protein>
    <recommendedName>
        <fullName evidence="9">Lipoprotein signal peptidase</fullName>
        <ecNumber evidence="9">3.4.23.36</ecNumber>
    </recommendedName>
    <alternativeName>
        <fullName evidence="9">Prolipoprotein signal peptidase</fullName>
    </alternativeName>
    <alternativeName>
        <fullName evidence="9">Signal peptidase II</fullName>
        <shortName evidence="9">SPase II</shortName>
    </alternativeName>
</protein>
<dbReference type="AlphaFoldDB" id="A0A2T1HSG6"/>
<dbReference type="RefSeq" id="WP_106337348.1">
    <property type="nucleotide sequence ID" value="NZ_PVZS01000012.1"/>
</dbReference>
<evidence type="ECO:0000256" key="8">
    <source>
        <dbReference type="ARBA" id="ARBA00023136"/>
    </source>
</evidence>
<comment type="function">
    <text evidence="9 10">This protein specifically catalyzes the removal of signal peptides from prolipoproteins.</text>
</comment>
<evidence type="ECO:0000256" key="9">
    <source>
        <dbReference type="HAMAP-Rule" id="MF_00161"/>
    </source>
</evidence>
<evidence type="ECO:0000256" key="6">
    <source>
        <dbReference type="ARBA" id="ARBA00022801"/>
    </source>
</evidence>
<keyword evidence="13" id="KW-1185">Reference proteome</keyword>
<proteinExistence type="inferred from homology"/>
<dbReference type="OrthoDB" id="9810259at2"/>
<evidence type="ECO:0000313" key="13">
    <source>
        <dbReference type="Proteomes" id="UP000239772"/>
    </source>
</evidence>
<evidence type="ECO:0000256" key="5">
    <source>
        <dbReference type="ARBA" id="ARBA00022750"/>
    </source>
</evidence>
<evidence type="ECO:0000256" key="4">
    <source>
        <dbReference type="ARBA" id="ARBA00022692"/>
    </source>
</evidence>
<keyword evidence="3 9" id="KW-0645">Protease</keyword>
<dbReference type="PANTHER" id="PTHR33695">
    <property type="entry name" value="LIPOPROTEIN SIGNAL PEPTIDASE"/>
    <property type="match status" value="1"/>
</dbReference>
<evidence type="ECO:0000256" key="11">
    <source>
        <dbReference type="RuleBase" id="RU004181"/>
    </source>
</evidence>
<dbReference type="NCBIfam" id="TIGR00077">
    <property type="entry name" value="lspA"/>
    <property type="match status" value="1"/>
</dbReference>
<name>A0A2T1HSG6_9HYPH</name>
<evidence type="ECO:0000256" key="2">
    <source>
        <dbReference type="ARBA" id="ARBA00022475"/>
    </source>
</evidence>
<comment type="caution">
    <text evidence="12">The sequence shown here is derived from an EMBL/GenBank/DDBJ whole genome shotgun (WGS) entry which is preliminary data.</text>
</comment>
<evidence type="ECO:0000256" key="3">
    <source>
        <dbReference type="ARBA" id="ARBA00022670"/>
    </source>
</evidence>
<keyword evidence="2 9" id="KW-1003">Cell membrane</keyword>
<reference evidence="13" key="1">
    <citation type="submission" date="2018-03" db="EMBL/GenBank/DDBJ databases">
        <authorList>
            <person name="Sun L."/>
            <person name="Liu H."/>
            <person name="Chen W."/>
            <person name="Huang K."/>
            <person name="Liu W."/>
            <person name="Gao X."/>
        </authorList>
    </citation>
    <scope>NUCLEOTIDE SEQUENCE [LARGE SCALE GENOMIC DNA]</scope>
    <source>
        <strain evidence="13">SH9</strain>
    </source>
</reference>
<keyword evidence="7 9" id="KW-1133">Transmembrane helix</keyword>
<feature type="active site" evidence="9">
    <location>
        <position position="137"/>
    </location>
</feature>
<evidence type="ECO:0000313" key="12">
    <source>
        <dbReference type="EMBL" id="PSC04603.1"/>
    </source>
</evidence>
<evidence type="ECO:0000256" key="7">
    <source>
        <dbReference type="ARBA" id="ARBA00022989"/>
    </source>
</evidence>
<comment type="subcellular location">
    <subcellularLocation>
        <location evidence="9">Cell membrane</location>
        <topology evidence="9">Multi-pass membrane protein</topology>
    </subcellularLocation>
</comment>
<keyword evidence="4 9" id="KW-0812">Transmembrane</keyword>
<sequence length="175" mass="18584">MARWTRIGASVALVAFVADQASKAWILHGLRLPERPPIRIAPLFELVMVWNRGISYGLFQQHADLGRYLLVAVSVVAAVGLSVWLMRAKSALVALALGLLIGGALGNAVDRLVYGAVADFVLLYWIPFFPYVFNVADSAIVAGVALLLYDSVLVEGRKERSAGPGAAGVDPGAGI</sequence>
<feature type="transmembrane region" description="Helical" evidence="9">
    <location>
        <begin position="65"/>
        <end position="85"/>
    </location>
</feature>